<gene>
    <name evidence="4" type="ORF">DP939_21305</name>
</gene>
<dbReference type="InterPro" id="IPR012349">
    <property type="entry name" value="Split_barrel_FMN-bd"/>
</dbReference>
<dbReference type="Pfam" id="PF01814">
    <property type="entry name" value="Hemerythrin"/>
    <property type="match status" value="1"/>
</dbReference>
<evidence type="ECO:0000313" key="4">
    <source>
        <dbReference type="EMBL" id="RBQ17916.1"/>
    </source>
</evidence>
<accession>A0A366LVE7</accession>
<dbReference type="OrthoDB" id="8225825at2"/>
<dbReference type="GO" id="GO:0070967">
    <property type="term" value="F:coenzyme F420 binding"/>
    <property type="evidence" value="ECO:0007669"/>
    <property type="project" value="TreeGrafter"/>
</dbReference>
<keyword evidence="5" id="KW-1185">Reference proteome</keyword>
<evidence type="ECO:0000256" key="1">
    <source>
        <dbReference type="ARBA" id="ARBA00008710"/>
    </source>
</evidence>
<proteinExistence type="inferred from homology"/>
<comment type="caution">
    <text evidence="4">The sequence shown here is derived from an EMBL/GenBank/DDBJ whole genome shotgun (WGS) entry which is preliminary data.</text>
</comment>
<reference evidence="4 5" key="1">
    <citation type="submission" date="2018-06" db="EMBL/GenBank/DDBJ databases">
        <title>Sphaerisporangium craniellae sp. nov., isolated from a marine sponge in the South China Sea.</title>
        <authorList>
            <person name="Li L."/>
        </authorList>
    </citation>
    <scope>NUCLEOTIDE SEQUENCE [LARGE SCALE GENOMIC DNA]</scope>
    <source>
        <strain evidence="4 5">LHW63015</strain>
    </source>
</reference>
<evidence type="ECO:0000313" key="5">
    <source>
        <dbReference type="Proteomes" id="UP000253303"/>
    </source>
</evidence>
<comment type="catalytic activity">
    <reaction evidence="2">
        <text>oxidized coenzyme F420-(gamma-L-Glu)(n) + a quinol + H(+) = reduced coenzyme F420-(gamma-L-Glu)(n) + a quinone</text>
        <dbReference type="Rhea" id="RHEA:39663"/>
        <dbReference type="Rhea" id="RHEA-COMP:12939"/>
        <dbReference type="Rhea" id="RHEA-COMP:14378"/>
        <dbReference type="ChEBI" id="CHEBI:15378"/>
        <dbReference type="ChEBI" id="CHEBI:24646"/>
        <dbReference type="ChEBI" id="CHEBI:132124"/>
        <dbReference type="ChEBI" id="CHEBI:133980"/>
        <dbReference type="ChEBI" id="CHEBI:139511"/>
    </reaction>
</comment>
<dbReference type="CDD" id="cd12108">
    <property type="entry name" value="Hr-like"/>
    <property type="match status" value="1"/>
</dbReference>
<sequence length="282" mass="30296">MPIDFNQQIIDEFRANGGRVGGPFEGARLLLLTTTGARSGARRTTPVGYLPDGDRMLIIGSAGGSPRHPAWYHNLVADPVVTVETGAFTFQARAAVLSGAERDAMFARAVEADPGWGEYQAKTTRVIPVVALTPIDDGPGEEGPGGPVSLGEMLRKVHDSFRTELVIIRKEIAASGPTLGAQLRVNCLTVCQSLSIHHGHEDNGMFPALDRSNPELAPALARLREEHEVIARLLDDLKAVLAADAPEPAVLAGEVERLTTELLAHLDYEEEQLIPALDAFTF</sequence>
<dbReference type="GO" id="GO:0005886">
    <property type="term" value="C:plasma membrane"/>
    <property type="evidence" value="ECO:0007669"/>
    <property type="project" value="TreeGrafter"/>
</dbReference>
<dbReference type="RefSeq" id="WP_113982518.1">
    <property type="nucleotide sequence ID" value="NZ_QMEY01000009.1"/>
</dbReference>
<dbReference type="InterPro" id="IPR012312">
    <property type="entry name" value="Hemerythrin-like"/>
</dbReference>
<evidence type="ECO:0000256" key="2">
    <source>
        <dbReference type="ARBA" id="ARBA00049106"/>
    </source>
</evidence>
<dbReference type="PANTHER" id="PTHR39428">
    <property type="entry name" value="F420H(2)-DEPENDENT QUINONE REDUCTASE RV1261C"/>
    <property type="match status" value="1"/>
</dbReference>
<protein>
    <submittedName>
        <fullName evidence="4">Nitroreductase family deazaflavin-dependent oxidoreductase</fullName>
    </submittedName>
</protein>
<dbReference type="Gene3D" id="1.20.120.520">
    <property type="entry name" value="nmb1532 protein domain like"/>
    <property type="match status" value="1"/>
</dbReference>
<comment type="similarity">
    <text evidence="1">Belongs to the F420H(2)-dependent quinone reductase family.</text>
</comment>
<dbReference type="PANTHER" id="PTHR39428:SF1">
    <property type="entry name" value="F420H(2)-DEPENDENT QUINONE REDUCTASE RV1261C"/>
    <property type="match status" value="1"/>
</dbReference>
<dbReference type="Gene3D" id="2.30.110.10">
    <property type="entry name" value="Electron Transport, Fmn-binding Protein, Chain A"/>
    <property type="match status" value="1"/>
</dbReference>
<dbReference type="SUPFAM" id="SSF50475">
    <property type="entry name" value="FMN-binding split barrel"/>
    <property type="match status" value="1"/>
</dbReference>
<dbReference type="EMBL" id="QMEY01000009">
    <property type="protein sequence ID" value="RBQ17916.1"/>
    <property type="molecule type" value="Genomic_DNA"/>
</dbReference>
<name>A0A366LVE7_9ACTN</name>
<dbReference type="GO" id="GO:0016491">
    <property type="term" value="F:oxidoreductase activity"/>
    <property type="evidence" value="ECO:0007669"/>
    <property type="project" value="InterPro"/>
</dbReference>
<dbReference type="Proteomes" id="UP000253303">
    <property type="component" value="Unassembled WGS sequence"/>
</dbReference>
<evidence type="ECO:0000259" key="3">
    <source>
        <dbReference type="Pfam" id="PF01814"/>
    </source>
</evidence>
<organism evidence="4 5">
    <name type="scientific">Spongiactinospora rosea</name>
    <dbReference type="NCBI Taxonomy" id="2248750"/>
    <lineage>
        <taxon>Bacteria</taxon>
        <taxon>Bacillati</taxon>
        <taxon>Actinomycetota</taxon>
        <taxon>Actinomycetes</taxon>
        <taxon>Streptosporangiales</taxon>
        <taxon>Streptosporangiaceae</taxon>
        <taxon>Spongiactinospora</taxon>
    </lineage>
</organism>
<dbReference type="InterPro" id="IPR004378">
    <property type="entry name" value="F420H2_quin_Rdtase"/>
</dbReference>
<dbReference type="AlphaFoldDB" id="A0A366LVE7"/>
<feature type="domain" description="Hemerythrin-like" evidence="3">
    <location>
        <begin position="152"/>
        <end position="277"/>
    </location>
</feature>
<dbReference type="Pfam" id="PF04075">
    <property type="entry name" value="F420H2_quin_red"/>
    <property type="match status" value="1"/>
</dbReference>
<dbReference type="NCBIfam" id="TIGR00026">
    <property type="entry name" value="hi_GC_TIGR00026"/>
    <property type="match status" value="1"/>
</dbReference>